<organism evidence="6 7">
    <name type="scientific">Phyllobacterium phragmitis</name>
    <dbReference type="NCBI Taxonomy" id="2670329"/>
    <lineage>
        <taxon>Bacteria</taxon>
        <taxon>Pseudomonadati</taxon>
        <taxon>Pseudomonadota</taxon>
        <taxon>Alphaproteobacteria</taxon>
        <taxon>Hyphomicrobiales</taxon>
        <taxon>Phyllobacteriaceae</taxon>
        <taxon>Phyllobacterium</taxon>
    </lineage>
</organism>
<feature type="DNA-binding region" description="H-T-H motif" evidence="4">
    <location>
        <begin position="44"/>
        <end position="63"/>
    </location>
</feature>
<dbReference type="Proteomes" id="UP001628091">
    <property type="component" value="Unassembled WGS sequence"/>
</dbReference>
<dbReference type="InterPro" id="IPR001647">
    <property type="entry name" value="HTH_TetR"/>
</dbReference>
<evidence type="ECO:0000259" key="5">
    <source>
        <dbReference type="PROSITE" id="PS50977"/>
    </source>
</evidence>
<dbReference type="PROSITE" id="PS50977">
    <property type="entry name" value="HTH_TETR_2"/>
    <property type="match status" value="1"/>
</dbReference>
<comment type="caution">
    <text evidence="6">The sequence shown here is derived from an EMBL/GenBank/DDBJ whole genome shotgun (WGS) entry which is preliminary data.</text>
</comment>
<evidence type="ECO:0000256" key="2">
    <source>
        <dbReference type="ARBA" id="ARBA00023125"/>
    </source>
</evidence>
<keyword evidence="3" id="KW-0804">Transcription</keyword>
<dbReference type="Pfam" id="PF00440">
    <property type="entry name" value="TetR_N"/>
    <property type="match status" value="1"/>
</dbReference>
<dbReference type="RefSeq" id="WP_407865757.1">
    <property type="nucleotide sequence ID" value="NZ_BAAFZP010000001.1"/>
</dbReference>
<feature type="domain" description="HTH tetR-type" evidence="5">
    <location>
        <begin position="21"/>
        <end position="81"/>
    </location>
</feature>
<protein>
    <recommendedName>
        <fullName evidence="5">HTH tetR-type domain-containing protein</fullName>
    </recommendedName>
</protein>
<evidence type="ECO:0000313" key="6">
    <source>
        <dbReference type="EMBL" id="GAB1583301.1"/>
    </source>
</evidence>
<dbReference type="InterPro" id="IPR050109">
    <property type="entry name" value="HTH-type_TetR-like_transc_reg"/>
</dbReference>
<dbReference type="PANTHER" id="PTHR30055:SF234">
    <property type="entry name" value="HTH-TYPE TRANSCRIPTIONAL REGULATOR BETI"/>
    <property type="match status" value="1"/>
</dbReference>
<dbReference type="Gene3D" id="1.10.357.10">
    <property type="entry name" value="Tetracycline Repressor, domain 2"/>
    <property type="match status" value="1"/>
</dbReference>
<name>A0ABQ0H329_9HYPH</name>
<proteinExistence type="predicted"/>
<evidence type="ECO:0000256" key="4">
    <source>
        <dbReference type="PROSITE-ProRule" id="PRU00335"/>
    </source>
</evidence>
<accession>A0ABQ0H329</accession>
<dbReference type="InterPro" id="IPR041669">
    <property type="entry name" value="TetR_C_15"/>
</dbReference>
<evidence type="ECO:0000256" key="1">
    <source>
        <dbReference type="ARBA" id="ARBA00023015"/>
    </source>
</evidence>
<dbReference type="PRINTS" id="PR00455">
    <property type="entry name" value="HTHTETR"/>
</dbReference>
<dbReference type="PANTHER" id="PTHR30055">
    <property type="entry name" value="HTH-TYPE TRANSCRIPTIONAL REGULATOR RUTR"/>
    <property type="match status" value="1"/>
</dbReference>
<dbReference type="Pfam" id="PF17918">
    <property type="entry name" value="TetR_C_15"/>
    <property type="match status" value="1"/>
</dbReference>
<evidence type="ECO:0000313" key="7">
    <source>
        <dbReference type="Proteomes" id="UP001628091"/>
    </source>
</evidence>
<reference evidence="6 7" key="1">
    <citation type="submission" date="2024-10" db="EMBL/GenBank/DDBJ databases">
        <title>Isolation, draft genome sequencing and identification of Phyllobacterium sp. NSA23, isolated from leaf soil.</title>
        <authorList>
            <person name="Akita H."/>
        </authorList>
    </citation>
    <scope>NUCLEOTIDE SEQUENCE [LARGE SCALE GENOMIC DNA]</scope>
    <source>
        <strain evidence="6 7">NSA23</strain>
    </source>
</reference>
<sequence>MKTSPRVVLSPRKCPRQARSAVTVDAIFEATLQVLLATGSTRLNTTKVAERAGVSVGTLYQYFPNKQSLLFAVLERYLDRLMDRLEAACEARRGGAAEDMIEGVVQAYLQVKAEEAAISRALYYIVIELDARELVDKAIWRAERAIAAMLSTANDGQFSDPQAIARVVFAAIHGTVRMFYERDLPPMAGGDVERQLTMMCRSYVAAAGRTP</sequence>
<dbReference type="EMBL" id="BAAFZP010000001">
    <property type="protein sequence ID" value="GAB1583301.1"/>
    <property type="molecule type" value="Genomic_DNA"/>
</dbReference>
<dbReference type="SUPFAM" id="SSF46689">
    <property type="entry name" value="Homeodomain-like"/>
    <property type="match status" value="1"/>
</dbReference>
<evidence type="ECO:0000256" key="3">
    <source>
        <dbReference type="ARBA" id="ARBA00023163"/>
    </source>
</evidence>
<dbReference type="InterPro" id="IPR009057">
    <property type="entry name" value="Homeodomain-like_sf"/>
</dbReference>
<keyword evidence="7" id="KW-1185">Reference proteome</keyword>
<keyword evidence="1" id="KW-0805">Transcription regulation</keyword>
<keyword evidence="2 4" id="KW-0238">DNA-binding</keyword>
<gene>
    <name evidence="6" type="ORF">PPNSA23_32440</name>
</gene>